<proteinExistence type="inferred from homology"/>
<protein>
    <submittedName>
        <fullName evidence="5">Putative colanic acid biosynthesis acetyltransferase</fullName>
    </submittedName>
</protein>
<evidence type="ECO:0000313" key="5">
    <source>
        <dbReference type="EMBL" id="MXP39940.1"/>
    </source>
</evidence>
<dbReference type="EMBL" id="WTYB01000006">
    <property type="protein sequence ID" value="MXP39940.1"/>
    <property type="molecule type" value="Genomic_DNA"/>
</dbReference>
<dbReference type="PANTHER" id="PTHR23416">
    <property type="entry name" value="SIALIC ACID SYNTHASE-RELATED"/>
    <property type="match status" value="1"/>
</dbReference>
<comment type="caution">
    <text evidence="5">The sequence shown here is derived from an EMBL/GenBank/DDBJ whole genome shotgun (WGS) entry which is preliminary data.</text>
</comment>
<evidence type="ECO:0000256" key="2">
    <source>
        <dbReference type="ARBA" id="ARBA00022679"/>
    </source>
</evidence>
<dbReference type="SUPFAM" id="SSF51161">
    <property type="entry name" value="Trimeric LpxA-like enzymes"/>
    <property type="match status" value="1"/>
</dbReference>
<dbReference type="AlphaFoldDB" id="A0A6I4ULV9"/>
<dbReference type="Proteomes" id="UP000430021">
    <property type="component" value="Unassembled WGS sequence"/>
</dbReference>
<evidence type="ECO:0000313" key="6">
    <source>
        <dbReference type="Proteomes" id="UP000430021"/>
    </source>
</evidence>
<dbReference type="InterPro" id="IPR011004">
    <property type="entry name" value="Trimer_LpxA-like_sf"/>
</dbReference>
<dbReference type="PANTHER" id="PTHR23416:SF23">
    <property type="entry name" value="ACETYLTRANSFERASE C18B11.09C-RELATED"/>
    <property type="match status" value="1"/>
</dbReference>
<dbReference type="OrthoDB" id="9815592at2"/>
<evidence type="ECO:0000256" key="3">
    <source>
        <dbReference type="ARBA" id="ARBA00022737"/>
    </source>
</evidence>
<dbReference type="InterPro" id="IPR051159">
    <property type="entry name" value="Hexapeptide_acetyltransf"/>
</dbReference>
<feature type="region of interest" description="Disordered" evidence="4">
    <location>
        <begin position="214"/>
        <end position="243"/>
    </location>
</feature>
<comment type="similarity">
    <text evidence="1">Belongs to the transferase hexapeptide repeat family.</text>
</comment>
<dbReference type="CDD" id="cd05825">
    <property type="entry name" value="LbH_wcaF_like"/>
    <property type="match status" value="1"/>
</dbReference>
<evidence type="ECO:0000256" key="4">
    <source>
        <dbReference type="SAM" id="MobiDB-lite"/>
    </source>
</evidence>
<evidence type="ECO:0000256" key="1">
    <source>
        <dbReference type="ARBA" id="ARBA00007274"/>
    </source>
</evidence>
<accession>A0A6I4ULV9</accession>
<dbReference type="Gene3D" id="2.160.10.10">
    <property type="entry name" value="Hexapeptide repeat proteins"/>
    <property type="match status" value="1"/>
</dbReference>
<keyword evidence="3" id="KW-0677">Repeat</keyword>
<name>A0A6I4ULV9_9SPHN</name>
<dbReference type="InterPro" id="IPR018357">
    <property type="entry name" value="Hexapep_transf_CS"/>
</dbReference>
<gene>
    <name evidence="5" type="ORF">GRI59_15135</name>
</gene>
<dbReference type="GO" id="GO:0005829">
    <property type="term" value="C:cytosol"/>
    <property type="evidence" value="ECO:0007669"/>
    <property type="project" value="TreeGrafter"/>
</dbReference>
<organism evidence="5 6">
    <name type="scientific">Erythrobacter ramosus</name>
    <dbReference type="NCBI Taxonomy" id="35811"/>
    <lineage>
        <taxon>Bacteria</taxon>
        <taxon>Pseudomonadati</taxon>
        <taxon>Pseudomonadota</taxon>
        <taxon>Alphaproteobacteria</taxon>
        <taxon>Sphingomonadales</taxon>
        <taxon>Erythrobacteraceae</taxon>
        <taxon>Erythrobacter/Porphyrobacter group</taxon>
        <taxon>Erythrobacter</taxon>
    </lineage>
</organism>
<dbReference type="GO" id="GO:0008374">
    <property type="term" value="F:O-acyltransferase activity"/>
    <property type="evidence" value="ECO:0007669"/>
    <property type="project" value="TreeGrafter"/>
</dbReference>
<feature type="region of interest" description="Disordered" evidence="4">
    <location>
        <begin position="34"/>
        <end position="53"/>
    </location>
</feature>
<dbReference type="PROSITE" id="PS00101">
    <property type="entry name" value="HEXAPEP_TRANSFERASES"/>
    <property type="match status" value="1"/>
</dbReference>
<reference evidence="5 6" key="1">
    <citation type="submission" date="2019-12" db="EMBL/GenBank/DDBJ databases">
        <title>Genomic-based taxomic classification of the family Erythrobacteraceae.</title>
        <authorList>
            <person name="Xu L."/>
        </authorList>
    </citation>
    <scope>NUCLEOTIDE SEQUENCE [LARGE SCALE GENOMIC DNA]</scope>
    <source>
        <strain evidence="5 6">JCM 10282</strain>
    </source>
</reference>
<sequence>MKGERQCHTTPRGSRVRPFLGTHVAGEHLRSTRTCLHKSEHPRPKSLRPVRRAPPSLADKLKRGLWQAVWLIAFLPTPVPLHAWRRLILRLFGAQIAPLAAVYPSVRIWAPWNLQIGTAATVGPGVNLYNVAPIMIGEDAVISQGSHLCTATHDHLADDFALMVAPINVGANAWVAAEAFIAPGITIGASAVIGARSTVTKCVTDYTIVAGNPASPIATRPENARNNLGRRPPSPSHIHKPKG</sequence>
<keyword evidence="2 5" id="KW-0808">Transferase</keyword>